<dbReference type="Pfam" id="PF00899">
    <property type="entry name" value="ThiF"/>
    <property type="match status" value="1"/>
</dbReference>
<feature type="domain" description="THIF-type NAD/FAD binding fold" evidence="1">
    <location>
        <begin position="74"/>
        <end position="275"/>
    </location>
</feature>
<dbReference type="RefSeq" id="WP_257243142.1">
    <property type="nucleotide sequence ID" value="NZ_FNBX01000006.1"/>
</dbReference>
<evidence type="ECO:0000313" key="2">
    <source>
        <dbReference type="EMBL" id="SDF49510.1"/>
    </source>
</evidence>
<dbReference type="SUPFAM" id="SSF69572">
    <property type="entry name" value="Activating enzymes of the ubiquitin-like proteins"/>
    <property type="match status" value="1"/>
</dbReference>
<evidence type="ECO:0000259" key="1">
    <source>
        <dbReference type="Pfam" id="PF00899"/>
    </source>
</evidence>
<dbReference type="InterPro" id="IPR035985">
    <property type="entry name" value="Ubiquitin-activating_enz"/>
</dbReference>
<name>A0A1G7LKG5_9BACT</name>
<keyword evidence="2" id="KW-0548">Nucleotidyltransferase</keyword>
<dbReference type="AlphaFoldDB" id="A0A1G7LKG5"/>
<dbReference type="GO" id="GO:0008641">
    <property type="term" value="F:ubiquitin-like modifier activating enzyme activity"/>
    <property type="evidence" value="ECO:0007669"/>
    <property type="project" value="InterPro"/>
</dbReference>
<protein>
    <submittedName>
        <fullName evidence="2">Molybdopterin or thiamine biosynthesis adenylyltransferase</fullName>
    </submittedName>
</protein>
<reference evidence="3" key="1">
    <citation type="submission" date="2016-10" db="EMBL/GenBank/DDBJ databases">
        <authorList>
            <person name="Varghese N."/>
            <person name="Submissions S."/>
        </authorList>
    </citation>
    <scope>NUCLEOTIDE SEQUENCE [LARGE SCALE GENOMIC DNA]</scope>
    <source>
        <strain evidence="3">KHC7</strain>
    </source>
</reference>
<dbReference type="GO" id="GO:0061504">
    <property type="term" value="P:cyclic threonylcarbamoyladenosine biosynthetic process"/>
    <property type="evidence" value="ECO:0007669"/>
    <property type="project" value="TreeGrafter"/>
</dbReference>
<dbReference type="PANTHER" id="PTHR43267:SF1">
    <property type="entry name" value="TRNA THREONYLCARBAMOYLADENOSINE DEHYDRATASE"/>
    <property type="match status" value="1"/>
</dbReference>
<sequence>MTLPELRAFFGPHIRAACPVAEGPRGAAAPAGAAETLFVSLDGIRLWAAHNALPLRAAMVSLLGANVWPERFRRNFGLFSAAQMARLLHSRVLVLGCGGLGGHVAELLARTGLGGLRLVDDDVFEESNLNRQRFCGERALGLSKALTAREALRDMASHMDVEALQLRADATSLPGLVAGMDLALDCLDDIAAKTALEKAALAAGVPFIHGSVLRDEGFCYANAGPEARLAQLYPEGQSPRQREQARREGVSALAPAAVACLMVRLALRALLEHSADSPLFHLDLSVPELEPFAWPDSA</sequence>
<dbReference type="InterPro" id="IPR045886">
    <property type="entry name" value="ThiF/MoeB/HesA"/>
</dbReference>
<dbReference type="STRING" id="571438.SAMN05192586_10696"/>
<evidence type="ECO:0000313" key="3">
    <source>
        <dbReference type="Proteomes" id="UP000199355"/>
    </source>
</evidence>
<dbReference type="EMBL" id="FNBX01000006">
    <property type="protein sequence ID" value="SDF49510.1"/>
    <property type="molecule type" value="Genomic_DNA"/>
</dbReference>
<keyword evidence="2" id="KW-0808">Transferase</keyword>
<gene>
    <name evidence="2" type="ORF">SAMN05192586_10696</name>
</gene>
<dbReference type="InterPro" id="IPR000594">
    <property type="entry name" value="ThiF_NAD_FAD-bd"/>
</dbReference>
<dbReference type="GO" id="GO:0061503">
    <property type="term" value="F:tRNA threonylcarbamoyladenosine dehydratase"/>
    <property type="evidence" value="ECO:0007669"/>
    <property type="project" value="TreeGrafter"/>
</dbReference>
<keyword evidence="3" id="KW-1185">Reference proteome</keyword>
<dbReference type="Gene3D" id="3.40.50.720">
    <property type="entry name" value="NAD(P)-binding Rossmann-like Domain"/>
    <property type="match status" value="1"/>
</dbReference>
<dbReference type="PANTHER" id="PTHR43267">
    <property type="entry name" value="TRNA THREONYLCARBAMOYLADENOSINE DEHYDRATASE"/>
    <property type="match status" value="1"/>
</dbReference>
<dbReference type="GO" id="GO:0016779">
    <property type="term" value="F:nucleotidyltransferase activity"/>
    <property type="evidence" value="ECO:0007669"/>
    <property type="project" value="UniProtKB-KW"/>
</dbReference>
<dbReference type="Proteomes" id="UP000199355">
    <property type="component" value="Unassembled WGS sequence"/>
</dbReference>
<proteinExistence type="predicted"/>
<accession>A0A1G7LKG5</accession>
<organism evidence="2 3">
    <name type="scientific">Desulfovibrio legallii</name>
    <dbReference type="NCBI Taxonomy" id="571438"/>
    <lineage>
        <taxon>Bacteria</taxon>
        <taxon>Pseudomonadati</taxon>
        <taxon>Thermodesulfobacteriota</taxon>
        <taxon>Desulfovibrionia</taxon>
        <taxon>Desulfovibrionales</taxon>
        <taxon>Desulfovibrionaceae</taxon>
        <taxon>Desulfovibrio</taxon>
    </lineage>
</organism>